<accession>A0A7S3XPT4</accession>
<proteinExistence type="inferred from homology"/>
<dbReference type="GO" id="GO:0003676">
    <property type="term" value="F:nucleic acid binding"/>
    <property type="evidence" value="ECO:0007669"/>
    <property type="project" value="InterPro"/>
</dbReference>
<evidence type="ECO:0000256" key="3">
    <source>
        <dbReference type="SAM" id="MobiDB-lite"/>
    </source>
</evidence>
<dbReference type="EMBL" id="HBIU01015810">
    <property type="protein sequence ID" value="CAE0628686.1"/>
    <property type="molecule type" value="Transcribed_RNA"/>
</dbReference>
<feature type="compositionally biased region" description="Basic residues" evidence="3">
    <location>
        <begin position="185"/>
        <end position="201"/>
    </location>
</feature>
<dbReference type="SUPFAM" id="SSF54928">
    <property type="entry name" value="RNA-binding domain, RBD"/>
    <property type="match status" value="1"/>
</dbReference>
<dbReference type="PANTHER" id="PTHR13191:SF0">
    <property type="entry name" value="RIBOSOMAL RNA-PROCESSING PROTEIN 7 HOMOLOG A-RELATED"/>
    <property type="match status" value="1"/>
</dbReference>
<feature type="region of interest" description="Disordered" evidence="3">
    <location>
        <begin position="171"/>
        <end position="208"/>
    </location>
</feature>
<evidence type="ECO:0000256" key="1">
    <source>
        <dbReference type="ARBA" id="ARBA00006110"/>
    </source>
</evidence>
<feature type="coiled-coil region" evidence="2">
    <location>
        <begin position="124"/>
        <end position="153"/>
    </location>
</feature>
<dbReference type="GO" id="GO:0006364">
    <property type="term" value="P:rRNA processing"/>
    <property type="evidence" value="ECO:0007669"/>
    <property type="project" value="TreeGrafter"/>
</dbReference>
<gene>
    <name evidence="5" type="ORF">HAKA00212_LOCUS7368</name>
</gene>
<dbReference type="GO" id="GO:0032545">
    <property type="term" value="C:CURI complex"/>
    <property type="evidence" value="ECO:0007669"/>
    <property type="project" value="TreeGrafter"/>
</dbReference>
<keyword evidence="2" id="KW-0175">Coiled coil</keyword>
<evidence type="ECO:0000256" key="2">
    <source>
        <dbReference type="SAM" id="Coils"/>
    </source>
</evidence>
<dbReference type="Gene3D" id="6.10.250.1770">
    <property type="match status" value="1"/>
</dbReference>
<dbReference type="InterPro" id="IPR035979">
    <property type="entry name" value="RBD_domain_sf"/>
</dbReference>
<name>A0A7S3XPT4_HETAK</name>
<organism evidence="5">
    <name type="scientific">Heterosigma akashiwo</name>
    <name type="common">Chromophytic alga</name>
    <name type="synonym">Heterosigma carterae</name>
    <dbReference type="NCBI Taxonomy" id="2829"/>
    <lineage>
        <taxon>Eukaryota</taxon>
        <taxon>Sar</taxon>
        <taxon>Stramenopiles</taxon>
        <taxon>Ochrophyta</taxon>
        <taxon>Raphidophyceae</taxon>
        <taxon>Chattonellales</taxon>
        <taxon>Chattonellaceae</taxon>
        <taxon>Heterosigma</taxon>
    </lineage>
</organism>
<feature type="coiled-coil region" evidence="2">
    <location>
        <begin position="214"/>
        <end position="241"/>
    </location>
</feature>
<dbReference type="InterPro" id="IPR024326">
    <property type="entry name" value="RRP7_C"/>
</dbReference>
<dbReference type="AlphaFoldDB" id="A0A7S3XPT4"/>
<comment type="similarity">
    <text evidence="1">Belongs to the RRP7 family.</text>
</comment>
<protein>
    <recommendedName>
        <fullName evidence="4">Ribosomal RNA-processing protein 7 C-terminal domain-containing protein</fullName>
    </recommendedName>
</protein>
<dbReference type="InterPro" id="IPR040446">
    <property type="entry name" value="RRP7"/>
</dbReference>
<dbReference type="Gene3D" id="3.30.70.330">
    <property type="match status" value="1"/>
</dbReference>
<dbReference type="InterPro" id="IPR012677">
    <property type="entry name" value="Nucleotide-bd_a/b_plait_sf"/>
</dbReference>
<feature type="domain" description="Ribosomal RNA-processing protein 7 C-terminal" evidence="4">
    <location>
        <begin position="119"/>
        <end position="247"/>
    </location>
</feature>
<reference evidence="5" key="1">
    <citation type="submission" date="2021-01" db="EMBL/GenBank/DDBJ databases">
        <authorList>
            <person name="Corre E."/>
            <person name="Pelletier E."/>
            <person name="Niang G."/>
            <person name="Scheremetjew M."/>
            <person name="Finn R."/>
            <person name="Kale V."/>
            <person name="Holt S."/>
            <person name="Cochrane G."/>
            <person name="Meng A."/>
            <person name="Brown T."/>
            <person name="Cohen L."/>
        </authorList>
    </citation>
    <scope>NUCLEOTIDE SEQUENCE</scope>
    <source>
        <strain evidence="5">CCMP3107</strain>
    </source>
</reference>
<evidence type="ECO:0000313" key="5">
    <source>
        <dbReference type="EMBL" id="CAE0628686.1"/>
    </source>
</evidence>
<dbReference type="GO" id="GO:0000028">
    <property type="term" value="P:ribosomal small subunit assembly"/>
    <property type="evidence" value="ECO:0007669"/>
    <property type="project" value="TreeGrafter"/>
</dbReference>
<evidence type="ECO:0000259" key="4">
    <source>
        <dbReference type="Pfam" id="PF12923"/>
    </source>
</evidence>
<dbReference type="Pfam" id="PF12923">
    <property type="entry name" value="RRP7"/>
    <property type="match status" value="1"/>
</dbReference>
<dbReference type="PANTHER" id="PTHR13191">
    <property type="entry name" value="RIBOSOMAL RNA PROCESSING PROTEIN 7-RELATED"/>
    <property type="match status" value="1"/>
</dbReference>
<sequence length="247" mass="27817">MFIKEHRNKSDESRKTGSTLFVCNASTSLTGNDSKTLEVYLKHLFRKFGEIEGVSVGSLADEEDAASKPVFAHVVFESKKSVKAALRAGAFSAEEAAAALEAAEPPPTGLEGIIHKYRSQRLSFEDIENNANIQMAAFEKMEEEEKLERERKRANPVDADGFTLVTYKKQAAPQPADGGEGVGRSGKKRGGAARGRTRNKKKTELTNFYRFQMREAKRDQLQELRRRFEEDKARVARLREGRRFKPF</sequence>
<dbReference type="GO" id="GO:0034456">
    <property type="term" value="C:UTP-C complex"/>
    <property type="evidence" value="ECO:0007669"/>
    <property type="project" value="TreeGrafter"/>
</dbReference>
<dbReference type="CDD" id="cd00590">
    <property type="entry name" value="RRM_SF"/>
    <property type="match status" value="1"/>
</dbReference>